<dbReference type="SUPFAM" id="SSF57701">
    <property type="entry name" value="Zn2/Cys6 DNA-binding domain"/>
    <property type="match status" value="1"/>
</dbReference>
<keyword evidence="1" id="KW-0479">Metal-binding</keyword>
<dbReference type="PROSITE" id="PS50048">
    <property type="entry name" value="ZN2_CY6_FUNGAL_2"/>
    <property type="match status" value="1"/>
</dbReference>
<evidence type="ECO:0000313" key="5">
    <source>
        <dbReference type="EMBL" id="OIW29512.1"/>
    </source>
</evidence>
<evidence type="ECO:0000256" key="3">
    <source>
        <dbReference type="SAM" id="MobiDB-lite"/>
    </source>
</evidence>
<protein>
    <recommendedName>
        <fullName evidence="4">Zn(2)-C6 fungal-type domain-containing protein</fullName>
    </recommendedName>
</protein>
<name>A0A1J7JIB9_9PEZI</name>
<dbReference type="PROSITE" id="PS00463">
    <property type="entry name" value="ZN2_CY6_FUNGAL_1"/>
    <property type="match status" value="1"/>
</dbReference>
<accession>A0A1J7JIB9</accession>
<dbReference type="SMART" id="SM00066">
    <property type="entry name" value="GAL4"/>
    <property type="match status" value="1"/>
</dbReference>
<dbReference type="STRING" id="1408157.A0A1J7JIB9"/>
<dbReference type="OrthoDB" id="4685598at2759"/>
<dbReference type="EMBL" id="KV875097">
    <property type="protein sequence ID" value="OIW29512.1"/>
    <property type="molecule type" value="Genomic_DNA"/>
</dbReference>
<keyword evidence="6" id="KW-1185">Reference proteome</keyword>
<dbReference type="PANTHER" id="PTHR47785">
    <property type="entry name" value="ZN(II)2CYS6 TRANSCRIPTION FACTOR (EUROFUNG)-RELATED-RELATED"/>
    <property type="match status" value="1"/>
</dbReference>
<organism evidence="5 6">
    <name type="scientific">Coniochaeta ligniaria NRRL 30616</name>
    <dbReference type="NCBI Taxonomy" id="1408157"/>
    <lineage>
        <taxon>Eukaryota</taxon>
        <taxon>Fungi</taxon>
        <taxon>Dikarya</taxon>
        <taxon>Ascomycota</taxon>
        <taxon>Pezizomycotina</taxon>
        <taxon>Sordariomycetes</taxon>
        <taxon>Sordariomycetidae</taxon>
        <taxon>Coniochaetales</taxon>
        <taxon>Coniochaetaceae</taxon>
        <taxon>Coniochaeta</taxon>
    </lineage>
</organism>
<evidence type="ECO:0000256" key="2">
    <source>
        <dbReference type="ARBA" id="ARBA00023242"/>
    </source>
</evidence>
<keyword evidence="2" id="KW-0539">Nucleus</keyword>
<dbReference type="CDD" id="cd00067">
    <property type="entry name" value="GAL4"/>
    <property type="match status" value="1"/>
</dbReference>
<dbReference type="AlphaFoldDB" id="A0A1J7JIB9"/>
<dbReference type="GO" id="GO:0006351">
    <property type="term" value="P:DNA-templated transcription"/>
    <property type="evidence" value="ECO:0007669"/>
    <property type="project" value="InterPro"/>
</dbReference>
<proteinExistence type="predicted"/>
<sequence>MPPGLLQADATPPSPSPASPAEDAPRRKTRTRMSTACGACRGRRTKCDGRRPACGYCRTRGFECQYESTLRGPTSRVEAELAAINQRLDHITRLLPSGDPADERPGPGPCINGHQQAYTDVDHAQANVAHHVLTSQDFTSQEISPFQLLGSESIMEILGLGRDFGRELLRLERDASAAVVGLPGNAPRVRMMQQQQALEALAAFSTYIHVWFPVLRPGFSDRYFRVISGPLMPGPESCLVLMVAAVGSVARQDPVLGHDNNLNNMSNNQMIYEDYLDVATASLPSVLVDGSIESVQCLVLLSIYYCCLSKPYQAYEYAMVASFKVQNLLKELSTRPDDGTGGDGELHEHAKRAYWAVLLIESELRVQFDVVESGIWDHDDQIALPDSRRTWEFNVELGSPQSSINSCTSPPSHASVITDNNRAHSYFLAEISMRRMLHRCNTAIRRTSPQGAIVYAPHIASELELQLDEWYGVLPDTVRFQLDLDFNPSHDLFPSIDPLANFLRVQYFCCKISIYWPAVYQSIQDGSPTTTPETLRHCERFFAAYIRLMPSMLTSIRDCIVNRWTLYASIFMTSMAVILAAQTPCLRAGCAVDWARLAVCLRSTRTVDRRIVQASPSLSLLDSALARRLAEVQTLLGGIDGMGCH</sequence>
<reference evidence="5 6" key="1">
    <citation type="submission" date="2016-10" db="EMBL/GenBank/DDBJ databases">
        <title>Draft genome sequence of Coniochaeta ligniaria NRRL30616, a lignocellulolytic fungus for bioabatement of inhibitors in plant biomass hydrolysates.</title>
        <authorList>
            <consortium name="DOE Joint Genome Institute"/>
            <person name="Jimenez D.J."/>
            <person name="Hector R.E."/>
            <person name="Riley R."/>
            <person name="Sun H."/>
            <person name="Grigoriev I.V."/>
            <person name="Van Elsas J.D."/>
            <person name="Nichols N.N."/>
        </authorList>
    </citation>
    <scope>NUCLEOTIDE SEQUENCE [LARGE SCALE GENOMIC DNA]</scope>
    <source>
        <strain evidence="5 6">NRRL 30616</strain>
    </source>
</reference>
<dbReference type="Pfam" id="PF00172">
    <property type="entry name" value="Zn_clus"/>
    <property type="match status" value="1"/>
</dbReference>
<dbReference type="GO" id="GO:0008270">
    <property type="term" value="F:zinc ion binding"/>
    <property type="evidence" value="ECO:0007669"/>
    <property type="project" value="InterPro"/>
</dbReference>
<dbReference type="PANTHER" id="PTHR47785:SF3">
    <property type="entry name" value="ZN(2)-C6 FUNGAL-TYPE DOMAIN-CONTAINING PROTEIN"/>
    <property type="match status" value="1"/>
</dbReference>
<dbReference type="InterPro" id="IPR053181">
    <property type="entry name" value="EcdB-like_regulator"/>
</dbReference>
<dbReference type="Proteomes" id="UP000182658">
    <property type="component" value="Unassembled WGS sequence"/>
</dbReference>
<dbReference type="InParanoid" id="A0A1J7JIB9"/>
<dbReference type="InterPro" id="IPR001138">
    <property type="entry name" value="Zn2Cys6_DnaBD"/>
</dbReference>
<dbReference type="CDD" id="cd12148">
    <property type="entry name" value="fungal_TF_MHR"/>
    <property type="match status" value="1"/>
</dbReference>
<dbReference type="GO" id="GO:0003677">
    <property type="term" value="F:DNA binding"/>
    <property type="evidence" value="ECO:0007669"/>
    <property type="project" value="InterPro"/>
</dbReference>
<dbReference type="InterPro" id="IPR007219">
    <property type="entry name" value="XnlR_reg_dom"/>
</dbReference>
<evidence type="ECO:0000259" key="4">
    <source>
        <dbReference type="PROSITE" id="PS50048"/>
    </source>
</evidence>
<dbReference type="GO" id="GO:0000981">
    <property type="term" value="F:DNA-binding transcription factor activity, RNA polymerase II-specific"/>
    <property type="evidence" value="ECO:0007669"/>
    <property type="project" value="InterPro"/>
</dbReference>
<dbReference type="Pfam" id="PF04082">
    <property type="entry name" value="Fungal_trans"/>
    <property type="match status" value="1"/>
</dbReference>
<dbReference type="InterPro" id="IPR036864">
    <property type="entry name" value="Zn2-C6_fun-type_DNA-bd_sf"/>
</dbReference>
<evidence type="ECO:0000313" key="6">
    <source>
        <dbReference type="Proteomes" id="UP000182658"/>
    </source>
</evidence>
<feature type="region of interest" description="Disordered" evidence="3">
    <location>
        <begin position="1"/>
        <end position="32"/>
    </location>
</feature>
<evidence type="ECO:0000256" key="1">
    <source>
        <dbReference type="ARBA" id="ARBA00022723"/>
    </source>
</evidence>
<gene>
    <name evidence="5" type="ORF">CONLIGDRAFT_680356</name>
</gene>
<dbReference type="Gene3D" id="4.10.240.10">
    <property type="entry name" value="Zn(2)-C6 fungal-type DNA-binding domain"/>
    <property type="match status" value="1"/>
</dbReference>
<feature type="domain" description="Zn(2)-C6 fungal-type" evidence="4">
    <location>
        <begin position="36"/>
        <end position="66"/>
    </location>
</feature>